<proteinExistence type="predicted"/>
<sequence>VLHWNLLFQVSHQAFFIYIIFDFICTCFEADRVFEFQIFINIF</sequence>
<evidence type="ECO:0000313" key="1">
    <source>
        <dbReference type="EMBL" id="ERI75155.1"/>
    </source>
</evidence>
<dbReference type="Proteomes" id="UP000016491">
    <property type="component" value="Unassembled WGS sequence"/>
</dbReference>
<feature type="non-terminal residue" evidence="1">
    <location>
        <position position="1"/>
    </location>
</feature>
<gene>
    <name evidence="1" type="ORF">CLOSYM_03390</name>
</gene>
<name>A0ABC9TUR0_CLOSY</name>
<dbReference type="EMBL" id="AWSU01000269">
    <property type="protein sequence ID" value="ERI75155.1"/>
    <property type="molecule type" value="Genomic_DNA"/>
</dbReference>
<organism evidence="1 2">
    <name type="scientific">[Clostridium] symbiosum ATCC 14940</name>
    <dbReference type="NCBI Taxonomy" id="411472"/>
    <lineage>
        <taxon>Bacteria</taxon>
        <taxon>Bacillati</taxon>
        <taxon>Bacillota</taxon>
        <taxon>Clostridia</taxon>
        <taxon>Lachnospirales</taxon>
        <taxon>Lachnospiraceae</taxon>
        <taxon>Otoolea</taxon>
    </lineage>
</organism>
<comment type="caution">
    <text evidence="1">The sequence shown here is derived from an EMBL/GenBank/DDBJ whole genome shotgun (WGS) entry which is preliminary data.</text>
</comment>
<dbReference type="AlphaFoldDB" id="A0ABC9TUR0"/>
<protein>
    <submittedName>
        <fullName evidence="1">Uncharacterized protein</fullName>
    </submittedName>
</protein>
<evidence type="ECO:0000313" key="2">
    <source>
        <dbReference type="Proteomes" id="UP000016491"/>
    </source>
</evidence>
<accession>A0ABC9TUR0</accession>
<reference evidence="1 2" key="1">
    <citation type="submission" date="2013-07" db="EMBL/GenBank/DDBJ databases">
        <authorList>
            <person name="Weinstock G."/>
            <person name="Sodergren E."/>
            <person name="Wylie T."/>
            <person name="Fulton L."/>
            <person name="Fulton R."/>
            <person name="Fronick C."/>
            <person name="O'Laughlin M."/>
            <person name="Godfrey J."/>
            <person name="Miner T."/>
            <person name="Herter B."/>
            <person name="Appelbaum E."/>
            <person name="Cordes M."/>
            <person name="Lek S."/>
            <person name="Wollam A."/>
            <person name="Pepin K.H."/>
            <person name="Palsikar V.B."/>
            <person name="Mitreva M."/>
            <person name="Wilson R.K."/>
        </authorList>
    </citation>
    <scope>NUCLEOTIDE SEQUENCE [LARGE SCALE GENOMIC DNA]</scope>
    <source>
        <strain evidence="1 2">ATCC 14940</strain>
    </source>
</reference>